<dbReference type="Pfam" id="PF01033">
    <property type="entry name" value="Somatomedin_B"/>
    <property type="match status" value="1"/>
</dbReference>
<dbReference type="SUPFAM" id="SSF90188">
    <property type="entry name" value="Somatomedin B domain"/>
    <property type="match status" value="1"/>
</dbReference>
<protein>
    <recommendedName>
        <fullName evidence="2">SMB domain-containing protein</fullName>
    </recommendedName>
</protein>
<gene>
    <name evidence="3" type="ORF">OFUS_LOCUS23921</name>
</gene>
<dbReference type="AlphaFoldDB" id="A0A8S4Q120"/>
<feature type="domain" description="SMB" evidence="2">
    <location>
        <begin position="224"/>
        <end position="264"/>
    </location>
</feature>
<evidence type="ECO:0000313" key="3">
    <source>
        <dbReference type="EMBL" id="CAH1799968.1"/>
    </source>
</evidence>
<dbReference type="PROSITE" id="PS00524">
    <property type="entry name" value="SMB_1"/>
    <property type="match status" value="1"/>
</dbReference>
<feature type="non-terminal residue" evidence="3">
    <location>
        <position position="311"/>
    </location>
</feature>
<dbReference type="InterPro" id="IPR001212">
    <property type="entry name" value="Somatomedin_B_dom"/>
</dbReference>
<proteinExistence type="predicted"/>
<comment type="caution">
    <text evidence="3">The sequence shown here is derived from an EMBL/GenBank/DDBJ whole genome shotgun (WGS) entry which is preliminary data.</text>
</comment>
<dbReference type="PROSITE" id="PS50958">
    <property type="entry name" value="SMB_2"/>
    <property type="match status" value="1"/>
</dbReference>
<accession>A0A8S4Q120</accession>
<name>A0A8S4Q120_OWEFU</name>
<dbReference type="Gene3D" id="4.10.410.20">
    <property type="match status" value="1"/>
</dbReference>
<keyword evidence="1" id="KW-1015">Disulfide bond</keyword>
<keyword evidence="4" id="KW-1185">Reference proteome</keyword>
<sequence>MFRGFRKANMIFSPKYLLILTVLQILKLQNGLYRVGKSPAEYYNQSKRRVKYVNRREVPHTSHPYTITDKSQVKGHTKPSGVIVSSQNISTVAPEIGLTTPHSDFETSLTPSHKSGYMKGLENTTHLQLNNGDQANTTSQELEHHRNNRTAVKPPILIVNGEDITTTIDQQPGQTQPPINSEHIIDAANDNRSPRISYSCKNPDSLKRNVINDNIANCANERPFLYSCIDKCGQSQITCGCDIYCKFYDDCCIDFASYCPSEERNSKYIPLYGKPDCWPVNNTFSARMVTTCNDNNNTVCPTTNVLLDNVP</sequence>
<dbReference type="EMBL" id="CAIIXF020000011">
    <property type="protein sequence ID" value="CAH1799968.1"/>
    <property type="molecule type" value="Genomic_DNA"/>
</dbReference>
<organism evidence="3 4">
    <name type="scientific">Owenia fusiformis</name>
    <name type="common">Polychaete worm</name>
    <dbReference type="NCBI Taxonomy" id="6347"/>
    <lineage>
        <taxon>Eukaryota</taxon>
        <taxon>Metazoa</taxon>
        <taxon>Spiralia</taxon>
        <taxon>Lophotrochozoa</taxon>
        <taxon>Annelida</taxon>
        <taxon>Polychaeta</taxon>
        <taxon>Sedentaria</taxon>
        <taxon>Canalipalpata</taxon>
        <taxon>Sabellida</taxon>
        <taxon>Oweniida</taxon>
        <taxon>Oweniidae</taxon>
        <taxon>Owenia</taxon>
    </lineage>
</organism>
<dbReference type="Proteomes" id="UP000749559">
    <property type="component" value="Unassembled WGS sequence"/>
</dbReference>
<evidence type="ECO:0000256" key="1">
    <source>
        <dbReference type="ARBA" id="ARBA00023157"/>
    </source>
</evidence>
<evidence type="ECO:0000259" key="2">
    <source>
        <dbReference type="PROSITE" id="PS50958"/>
    </source>
</evidence>
<evidence type="ECO:0000313" key="4">
    <source>
        <dbReference type="Proteomes" id="UP000749559"/>
    </source>
</evidence>
<reference evidence="3" key="1">
    <citation type="submission" date="2022-03" db="EMBL/GenBank/DDBJ databases">
        <authorList>
            <person name="Martin C."/>
        </authorList>
    </citation>
    <scope>NUCLEOTIDE SEQUENCE</scope>
</reference>
<dbReference type="InterPro" id="IPR036024">
    <property type="entry name" value="Somatomedin_B-like_dom_sf"/>
</dbReference>